<dbReference type="CDD" id="cd03143">
    <property type="entry name" value="A4_beta-galactosidase_middle_domain"/>
    <property type="match status" value="1"/>
</dbReference>
<evidence type="ECO:0000256" key="5">
    <source>
        <dbReference type="ARBA" id="ARBA00022801"/>
    </source>
</evidence>
<dbReference type="Gene3D" id="3.40.50.880">
    <property type="match status" value="1"/>
</dbReference>
<keyword evidence="7 10" id="KW-0326">Glycosidase</keyword>
<dbReference type="PANTHER" id="PTHR36447">
    <property type="entry name" value="BETA-GALACTOSIDASE GANA"/>
    <property type="match status" value="1"/>
</dbReference>
<evidence type="ECO:0000259" key="9">
    <source>
        <dbReference type="Pfam" id="PF08532"/>
    </source>
</evidence>
<evidence type="ECO:0000256" key="3">
    <source>
        <dbReference type="ARBA" id="ARBA00012756"/>
    </source>
</evidence>
<feature type="domain" description="Beta-galactosidase trimerisation" evidence="9">
    <location>
        <begin position="560"/>
        <end position="740"/>
    </location>
</feature>
<comment type="similarity">
    <text evidence="2">Belongs to the glycosyl hydrolase 42 family.</text>
</comment>
<dbReference type="AlphaFoldDB" id="A0A087B2Q1"/>
<keyword evidence="6" id="KW-0862">Zinc</keyword>
<dbReference type="InterPro" id="IPR003476">
    <property type="entry name" value="Glyco_hydro_42"/>
</dbReference>
<dbReference type="SUPFAM" id="SSF52317">
    <property type="entry name" value="Class I glutamine amidotransferase-like"/>
    <property type="match status" value="1"/>
</dbReference>
<dbReference type="SUPFAM" id="SSF51445">
    <property type="entry name" value="(Trans)glycosidases"/>
    <property type="match status" value="1"/>
</dbReference>
<keyword evidence="5 10" id="KW-0378">Hydrolase</keyword>
<dbReference type="PANTHER" id="PTHR36447:SF2">
    <property type="entry name" value="BETA-GALACTOSIDASE YESZ"/>
    <property type="match status" value="1"/>
</dbReference>
<dbReference type="EMBL" id="JGYV01000002">
    <property type="protein sequence ID" value="KFI65301.1"/>
    <property type="molecule type" value="Genomic_DNA"/>
</dbReference>
<dbReference type="InterPro" id="IPR029062">
    <property type="entry name" value="Class_I_gatase-like"/>
</dbReference>
<feature type="domain" description="Glycoside hydrolase family 42 N-terminal" evidence="8">
    <location>
        <begin position="183"/>
        <end position="539"/>
    </location>
</feature>
<evidence type="ECO:0000256" key="7">
    <source>
        <dbReference type="ARBA" id="ARBA00023295"/>
    </source>
</evidence>
<evidence type="ECO:0000256" key="2">
    <source>
        <dbReference type="ARBA" id="ARBA00005940"/>
    </source>
</evidence>
<evidence type="ECO:0000259" key="8">
    <source>
        <dbReference type="Pfam" id="PF02449"/>
    </source>
</evidence>
<dbReference type="GO" id="GO:0009341">
    <property type="term" value="C:beta-galactosidase complex"/>
    <property type="evidence" value="ECO:0007669"/>
    <property type="project" value="InterPro"/>
</dbReference>
<protein>
    <recommendedName>
        <fullName evidence="3">beta-galactosidase</fullName>
        <ecNumber evidence="3">3.2.1.23</ecNumber>
    </recommendedName>
</protein>
<dbReference type="GO" id="GO:0004565">
    <property type="term" value="F:beta-galactosidase activity"/>
    <property type="evidence" value="ECO:0007669"/>
    <property type="project" value="UniProtKB-EC"/>
</dbReference>
<keyword evidence="11" id="KW-1185">Reference proteome</keyword>
<dbReference type="InterPro" id="IPR013529">
    <property type="entry name" value="Glyco_hydro_42_N"/>
</dbReference>
<dbReference type="Proteomes" id="UP000029067">
    <property type="component" value="Unassembled WGS sequence"/>
</dbReference>
<evidence type="ECO:0000313" key="10">
    <source>
        <dbReference type="EMBL" id="KFI65301.1"/>
    </source>
</evidence>
<comment type="catalytic activity">
    <reaction evidence="1">
        <text>Hydrolysis of terminal non-reducing beta-D-galactose residues in beta-D-galactosides.</text>
        <dbReference type="EC" id="3.2.1.23"/>
    </reaction>
</comment>
<organism evidence="10 11">
    <name type="scientific">Bifidobacterium cuniculi</name>
    <dbReference type="NCBI Taxonomy" id="1688"/>
    <lineage>
        <taxon>Bacteria</taxon>
        <taxon>Bacillati</taxon>
        <taxon>Actinomycetota</taxon>
        <taxon>Actinomycetes</taxon>
        <taxon>Bifidobacteriales</taxon>
        <taxon>Bifidobacteriaceae</taxon>
        <taxon>Bifidobacterium</taxon>
    </lineage>
</organism>
<dbReference type="STRING" id="1688.BCUN_1067"/>
<dbReference type="Gene3D" id="3.20.20.80">
    <property type="entry name" value="Glycosidases"/>
    <property type="match status" value="1"/>
</dbReference>
<dbReference type="RefSeq" id="WP_051920697.1">
    <property type="nucleotide sequence ID" value="NZ_JGYV01000002.1"/>
</dbReference>
<dbReference type="GO" id="GO:0046872">
    <property type="term" value="F:metal ion binding"/>
    <property type="evidence" value="ECO:0007669"/>
    <property type="project" value="UniProtKB-KW"/>
</dbReference>
<evidence type="ECO:0000256" key="6">
    <source>
        <dbReference type="ARBA" id="ARBA00022833"/>
    </source>
</evidence>
<proteinExistence type="inferred from homology"/>
<name>A0A087B2Q1_9BIFI</name>
<dbReference type="eggNOG" id="COG1874">
    <property type="taxonomic scope" value="Bacteria"/>
</dbReference>
<dbReference type="InterPro" id="IPR013738">
    <property type="entry name" value="Beta_galactosidase_Trimer"/>
</dbReference>
<keyword evidence="4" id="KW-0479">Metal-binding</keyword>
<evidence type="ECO:0000256" key="4">
    <source>
        <dbReference type="ARBA" id="ARBA00022723"/>
    </source>
</evidence>
<evidence type="ECO:0000313" key="11">
    <source>
        <dbReference type="Proteomes" id="UP000029067"/>
    </source>
</evidence>
<dbReference type="InterPro" id="IPR017853">
    <property type="entry name" value="GH"/>
</dbReference>
<sequence>MNIVVVTDCASLPLSDSQLVAQLRSCAGDGRIGCETLTPERFSTLELGAGDIVIAMDSADADGLRAGADRCAAAGARLALATRLPLFRSDIPDVAYRTAADVAVLDVARERRLRVLDLFSYAMAWYMRTYETDRAPMLEPVEGGRRLSDAATGMLTAFVARWIQRRYLAVPRVEEPMYGASMYPEVWSEETNAEDMNHARDIGMNAVRIGEFFWSRLEPEEGHYDMGYLEGLLERYRARGLKVVLGIPTPTPPRWFTLAYPKSCIVAPDGTPQSHGSRQHVCTNNADYRRKAYQLTRRIGEVAAHYPNVVAIQLDNEFKCHVDECVCETCARRWPQWLQAHYGDIETLNARWGTDIWSERYDSFADVVMPVPTPFAHNSALDFAFRTFTADTLTEFASGMAQILIETVGVPLTHNTSTNFNLENYDLFDQLDMVGFDTYPNSLTPWMFPMNLALWRNVMDNDDVLLLETCSAHVGYTGNYMLPHPTGFLQTEVFLGYAAGLKSFLYWLYRGQKYGVEQPHGAVVTAAGTPDIGYGDVLESRRLLGRQLPFLKETTVARSSVAMVYSDESRRATLVESGGIYDYKTMVTDFYHALSARGVTPELVNENADFSGYRCVVVPFLRHVSPQLLAKCKAYAEAGGKLVFGPMTGDRTADMTWQTDDGNGLGELGEWMGVGRVVQYLSADPRTQAVVRAGDRGDALGGLVTMFGAERTVDYLDVTSDVADGRTAVAVRDGAVYLGGIPAEPDGSAFWDAIVAHEIAPYDDDLRWVRTSGATLRFRRENDGAVDFHIANMAGEPATVEVMAPAIDMDGKPVPAGTLELGPYECLMLRFAR</sequence>
<reference evidence="10 11" key="1">
    <citation type="submission" date="2014-03" db="EMBL/GenBank/DDBJ databases">
        <title>Genomics of Bifidobacteria.</title>
        <authorList>
            <person name="Ventura M."/>
            <person name="Milani C."/>
            <person name="Lugli G.A."/>
        </authorList>
    </citation>
    <scope>NUCLEOTIDE SEQUENCE [LARGE SCALE GENOMIC DNA]</scope>
    <source>
        <strain evidence="10 11">LMG 10738</strain>
    </source>
</reference>
<accession>A0A087B2Q1</accession>
<dbReference type="OrthoDB" id="9800974at2"/>
<gene>
    <name evidence="10" type="ORF">BCUN_1067</name>
</gene>
<dbReference type="Pfam" id="PF02449">
    <property type="entry name" value="Glyco_hydro_42"/>
    <property type="match status" value="1"/>
</dbReference>
<evidence type="ECO:0000256" key="1">
    <source>
        <dbReference type="ARBA" id="ARBA00001412"/>
    </source>
</evidence>
<dbReference type="EC" id="3.2.1.23" evidence="3"/>
<dbReference type="GO" id="GO:0005975">
    <property type="term" value="P:carbohydrate metabolic process"/>
    <property type="evidence" value="ECO:0007669"/>
    <property type="project" value="InterPro"/>
</dbReference>
<comment type="caution">
    <text evidence="10">The sequence shown here is derived from an EMBL/GenBank/DDBJ whole genome shotgun (WGS) entry which is preliminary data.</text>
</comment>
<dbReference type="Pfam" id="PF08532">
    <property type="entry name" value="Glyco_hydro_42M"/>
    <property type="match status" value="1"/>
</dbReference>